<dbReference type="EC" id="2.6.1.19" evidence="6"/>
<dbReference type="GO" id="GO:0030170">
    <property type="term" value="F:pyridoxal phosphate binding"/>
    <property type="evidence" value="ECO:0007669"/>
    <property type="project" value="InterPro"/>
</dbReference>
<keyword evidence="8 18" id="KW-0032">Aminotransferase</keyword>
<comment type="catalytic activity">
    <reaction evidence="1">
        <text>(S)-3-amino-2-methylpropanoate + 2-oxoglutarate = 2-methyl-3-oxopropanoate + L-glutamate</text>
        <dbReference type="Rhea" id="RHEA:13993"/>
        <dbReference type="ChEBI" id="CHEBI:16810"/>
        <dbReference type="ChEBI" id="CHEBI:29985"/>
        <dbReference type="ChEBI" id="CHEBI:57700"/>
        <dbReference type="ChEBI" id="CHEBI:58655"/>
        <dbReference type="EC" id="2.6.1.22"/>
    </reaction>
</comment>
<organism evidence="18 19">
    <name type="scientific">Streptomyces lydicamycinicus</name>
    <dbReference type="NCBI Taxonomy" id="1546107"/>
    <lineage>
        <taxon>Bacteria</taxon>
        <taxon>Bacillati</taxon>
        <taxon>Actinomycetota</taxon>
        <taxon>Actinomycetes</taxon>
        <taxon>Kitasatosporales</taxon>
        <taxon>Streptomycetaceae</taxon>
        <taxon>Streptomyces</taxon>
    </lineage>
</organism>
<comment type="caution">
    <text evidence="18">The sequence shown here is derived from an EMBL/GenBank/DDBJ whole genome shotgun (WGS) entry which is preliminary data.</text>
</comment>
<evidence type="ECO:0000256" key="11">
    <source>
        <dbReference type="ARBA" id="ARBA00029760"/>
    </source>
</evidence>
<evidence type="ECO:0000313" key="18">
    <source>
        <dbReference type="EMBL" id="GAO06709.1"/>
    </source>
</evidence>
<dbReference type="GO" id="GO:0047589">
    <property type="term" value="F:5-aminovalerate transaminase activity"/>
    <property type="evidence" value="ECO:0007669"/>
    <property type="project" value="UniProtKB-ARBA"/>
</dbReference>
<evidence type="ECO:0000256" key="9">
    <source>
        <dbReference type="ARBA" id="ARBA00022679"/>
    </source>
</evidence>
<evidence type="ECO:0000256" key="8">
    <source>
        <dbReference type="ARBA" id="ARBA00022576"/>
    </source>
</evidence>
<dbReference type="PROSITE" id="PS00600">
    <property type="entry name" value="AA_TRANSFER_CLASS_3"/>
    <property type="match status" value="1"/>
</dbReference>
<name>A0A0P4R3F0_9ACTN</name>
<dbReference type="InterPro" id="IPR049704">
    <property type="entry name" value="Aminotrans_3_PPA_site"/>
</dbReference>
<dbReference type="GO" id="GO:0047298">
    <property type="term" value="F:(S)-3-amino-2-methylpropionate transaminase activity"/>
    <property type="evidence" value="ECO:0007669"/>
    <property type="project" value="UniProtKB-EC"/>
</dbReference>
<dbReference type="PANTHER" id="PTHR11986">
    <property type="entry name" value="AMINOTRANSFERASE CLASS III"/>
    <property type="match status" value="1"/>
</dbReference>
<dbReference type="InterPro" id="IPR015422">
    <property type="entry name" value="PyrdxlP-dep_Trfase_small"/>
</dbReference>
<dbReference type="FunFam" id="3.90.1150.10:FF:000022">
    <property type="entry name" value="4-aminobutyrate aminotransferase"/>
    <property type="match status" value="1"/>
</dbReference>
<dbReference type="CDD" id="cd00610">
    <property type="entry name" value="OAT_like"/>
    <property type="match status" value="1"/>
</dbReference>
<dbReference type="FunFam" id="3.40.640.10:FF:000013">
    <property type="entry name" value="4-aminobutyrate aminotransferase"/>
    <property type="match status" value="1"/>
</dbReference>
<dbReference type="NCBIfam" id="TIGR00700">
    <property type="entry name" value="GABAtrnsam"/>
    <property type="match status" value="1"/>
</dbReference>
<proteinExistence type="inferred from homology"/>
<dbReference type="Proteomes" id="UP000048965">
    <property type="component" value="Unassembled WGS sequence"/>
</dbReference>
<comment type="similarity">
    <text evidence="4 17">Belongs to the class-III pyridoxal-phosphate-dependent aminotransferase family.</text>
</comment>
<dbReference type="RefSeq" id="WP_042149474.1">
    <property type="nucleotide sequence ID" value="NZ_BBNO01000001.1"/>
</dbReference>
<evidence type="ECO:0000256" key="3">
    <source>
        <dbReference type="ARBA" id="ARBA00005176"/>
    </source>
</evidence>
<protein>
    <recommendedName>
        <fullName evidence="7">4-aminobutyrate aminotransferase</fullName>
        <ecNumber evidence="6">2.6.1.19</ecNumber>
        <ecNumber evidence="5">2.6.1.22</ecNumber>
    </recommendedName>
    <alternativeName>
        <fullName evidence="13">(S)-3-amino-2-methylpropionate transaminase</fullName>
    </alternativeName>
    <alternativeName>
        <fullName evidence="14">GABA aminotransferase</fullName>
    </alternativeName>
    <alternativeName>
        <fullName evidence="12">Gamma-amino-N-butyrate transaminase</fullName>
    </alternativeName>
    <alternativeName>
        <fullName evidence="16">Glutamate:succinic semialdehyde transaminase</fullName>
    </alternativeName>
    <alternativeName>
        <fullName evidence="11">L-AIBAT</fullName>
    </alternativeName>
</protein>
<dbReference type="Gene3D" id="3.40.640.10">
    <property type="entry name" value="Type I PLP-dependent aspartate aminotransferase-like (Major domain)"/>
    <property type="match status" value="1"/>
</dbReference>
<dbReference type="InterPro" id="IPR015424">
    <property type="entry name" value="PyrdxlP-dep_Trfase"/>
</dbReference>
<dbReference type="OrthoDB" id="9801052at2"/>
<evidence type="ECO:0000256" key="10">
    <source>
        <dbReference type="ARBA" id="ARBA00022898"/>
    </source>
</evidence>
<dbReference type="InterPro" id="IPR004632">
    <property type="entry name" value="4NH2But_aminotransferase_bac"/>
</dbReference>
<dbReference type="EC" id="2.6.1.22" evidence="5"/>
<dbReference type="PANTHER" id="PTHR11986:SF58">
    <property type="entry name" value="LEUCINE_METHIONINE RACEMASE"/>
    <property type="match status" value="1"/>
</dbReference>
<evidence type="ECO:0000313" key="19">
    <source>
        <dbReference type="Proteomes" id="UP000048965"/>
    </source>
</evidence>
<dbReference type="GO" id="GO:0042802">
    <property type="term" value="F:identical protein binding"/>
    <property type="evidence" value="ECO:0007669"/>
    <property type="project" value="TreeGrafter"/>
</dbReference>
<comment type="catalytic activity">
    <reaction evidence="15">
        <text>4-aminobutanoate + 2-oxoglutarate = succinate semialdehyde + L-glutamate</text>
        <dbReference type="Rhea" id="RHEA:23352"/>
        <dbReference type="ChEBI" id="CHEBI:16810"/>
        <dbReference type="ChEBI" id="CHEBI:29985"/>
        <dbReference type="ChEBI" id="CHEBI:57706"/>
        <dbReference type="ChEBI" id="CHEBI:59888"/>
        <dbReference type="EC" id="2.6.1.19"/>
    </reaction>
</comment>
<dbReference type="AlphaFoldDB" id="A0A0P4R3F0"/>
<dbReference type="SUPFAM" id="SSF53383">
    <property type="entry name" value="PLP-dependent transferases"/>
    <property type="match status" value="1"/>
</dbReference>
<dbReference type="InterPro" id="IPR050103">
    <property type="entry name" value="Class-III_PLP-dep_AT"/>
</dbReference>
<dbReference type="Gene3D" id="3.90.1150.10">
    <property type="entry name" value="Aspartate Aminotransferase, domain 1"/>
    <property type="match status" value="1"/>
</dbReference>
<evidence type="ECO:0000256" key="5">
    <source>
        <dbReference type="ARBA" id="ARBA00012876"/>
    </source>
</evidence>
<dbReference type="GO" id="GO:0009448">
    <property type="term" value="P:gamma-aminobutyric acid metabolic process"/>
    <property type="evidence" value="ECO:0007669"/>
    <property type="project" value="InterPro"/>
</dbReference>
<evidence type="ECO:0000256" key="1">
    <source>
        <dbReference type="ARBA" id="ARBA00001750"/>
    </source>
</evidence>
<evidence type="ECO:0000256" key="6">
    <source>
        <dbReference type="ARBA" id="ARBA00012912"/>
    </source>
</evidence>
<sequence>MTELSGGPALAQERRVVTAIPGPKSQELWARKQATVAGGVGAVLPVFVKRAGGGVLEDVDGNSLIDFGSGIAVTSVGNSAEAVVRRATAQLAAFTHTCAMVAPYEPYIEVCEQLAELTPGDHAKKSALFNSGAEAVENAVKIARAYTKRQAVVVFDHGYHGRTNLTMALTAKNMPYKHGFGPFAPEVYRVPLAYPYRWLTGPENCAQEAADQAISQITKQIGAENVAAIIIEPVLGEGGFIEPAKGFLPAIANFAKENGIVFVADEIQSGFCRTGQWFACEDEGIVPDLITTAKGIAGGLPLAAVTGRAEIMDAAHAGGLGGTYGGNPVACAAALGSIETMREQDLNAKARRIGEVMKARLNALAEKYDIIGEVRGRGAMIAIELVKSGSKEPNPEATGALAKACHQEGLLVLTTGTYGNVLRFLPPLVIGEDLLNEGLDILEGAFAAL</sequence>
<evidence type="ECO:0000256" key="2">
    <source>
        <dbReference type="ARBA" id="ARBA00001933"/>
    </source>
</evidence>
<keyword evidence="10 17" id="KW-0663">Pyridoxal phosphate</keyword>
<reference evidence="18 19" key="2">
    <citation type="journal article" date="2015" name="Stand. Genomic Sci.">
        <title>Draft genome sequence of marine-derived Streptomyces sp. TP-A0598, a producer of anti-MRSA antibiotic lydicamycins.</title>
        <authorList>
            <person name="Komaki H."/>
            <person name="Ichikawa N."/>
            <person name="Hosoyama A."/>
            <person name="Fujita N."/>
            <person name="Igarashi Y."/>
        </authorList>
    </citation>
    <scope>NUCLEOTIDE SEQUENCE [LARGE SCALE GENOMIC DNA]</scope>
    <source>
        <strain evidence="18 19">NBRC 110027</strain>
    </source>
</reference>
<evidence type="ECO:0000256" key="7">
    <source>
        <dbReference type="ARBA" id="ARBA00018543"/>
    </source>
</evidence>
<evidence type="ECO:0000256" key="12">
    <source>
        <dbReference type="ARBA" id="ARBA00030204"/>
    </source>
</evidence>
<comment type="pathway">
    <text evidence="3">Amino-acid degradation; 4-aminobutanoate degradation.</text>
</comment>
<evidence type="ECO:0000256" key="4">
    <source>
        <dbReference type="ARBA" id="ARBA00008954"/>
    </source>
</evidence>
<dbReference type="PIRSF" id="PIRSF000521">
    <property type="entry name" value="Transaminase_4ab_Lys_Orn"/>
    <property type="match status" value="1"/>
</dbReference>
<dbReference type="InterPro" id="IPR015421">
    <property type="entry name" value="PyrdxlP-dep_Trfase_major"/>
</dbReference>
<dbReference type="EMBL" id="BBNO01000001">
    <property type="protein sequence ID" value="GAO06709.1"/>
    <property type="molecule type" value="Genomic_DNA"/>
</dbReference>
<evidence type="ECO:0000256" key="13">
    <source>
        <dbReference type="ARBA" id="ARBA00030857"/>
    </source>
</evidence>
<evidence type="ECO:0000256" key="17">
    <source>
        <dbReference type="RuleBase" id="RU003560"/>
    </source>
</evidence>
<keyword evidence="9 18" id="KW-0808">Transferase</keyword>
<dbReference type="NCBIfam" id="NF004714">
    <property type="entry name" value="PRK06058.1"/>
    <property type="match status" value="1"/>
</dbReference>
<evidence type="ECO:0000256" key="14">
    <source>
        <dbReference type="ARBA" id="ARBA00031787"/>
    </source>
</evidence>
<gene>
    <name evidence="18" type="primary">gabT</name>
    <name evidence="18" type="ORF">TPA0598_01_10810</name>
</gene>
<accession>A0A0P4R3F0</accession>
<evidence type="ECO:0000256" key="16">
    <source>
        <dbReference type="ARBA" id="ARBA00050054"/>
    </source>
</evidence>
<dbReference type="InterPro" id="IPR005814">
    <property type="entry name" value="Aminotrans_3"/>
</dbReference>
<dbReference type="GO" id="GO:0034386">
    <property type="term" value="F:4-aminobutyrate:2-oxoglutarate transaminase activity"/>
    <property type="evidence" value="ECO:0007669"/>
    <property type="project" value="UniProtKB-EC"/>
</dbReference>
<reference evidence="19" key="1">
    <citation type="submission" date="2014-09" db="EMBL/GenBank/DDBJ databases">
        <title>Whole genome shotgun sequence of Streptomyces sp. NBRC 110027.</title>
        <authorList>
            <person name="Komaki H."/>
            <person name="Ichikawa N."/>
            <person name="Katano-Makiyama Y."/>
            <person name="Hosoyama A."/>
            <person name="Hashimoto M."/>
            <person name="Uohara A."/>
            <person name="Kitahashi Y."/>
            <person name="Ohji S."/>
            <person name="Kimura A."/>
            <person name="Yamazoe A."/>
            <person name="Igarashi Y."/>
            <person name="Fujita N."/>
        </authorList>
    </citation>
    <scope>NUCLEOTIDE SEQUENCE [LARGE SCALE GENOMIC DNA]</scope>
    <source>
        <strain evidence="19">NBRC 110027</strain>
    </source>
</reference>
<evidence type="ECO:0000256" key="15">
    <source>
        <dbReference type="ARBA" id="ARBA00048021"/>
    </source>
</evidence>
<keyword evidence="19" id="KW-1185">Reference proteome</keyword>
<comment type="cofactor">
    <cofactor evidence="2">
        <name>pyridoxal 5'-phosphate</name>
        <dbReference type="ChEBI" id="CHEBI:597326"/>
    </cofactor>
</comment>
<dbReference type="Pfam" id="PF00202">
    <property type="entry name" value="Aminotran_3"/>
    <property type="match status" value="1"/>
</dbReference>